<comment type="caution">
    <text evidence="2">The sequence shown here is derived from an EMBL/GenBank/DDBJ whole genome shotgun (WGS) entry which is preliminary data.</text>
</comment>
<name>H0ELW0_GLAL7</name>
<dbReference type="OrthoDB" id="1022638at2759"/>
<evidence type="ECO:0000313" key="3">
    <source>
        <dbReference type="Proteomes" id="UP000005446"/>
    </source>
</evidence>
<feature type="region of interest" description="Disordered" evidence="1">
    <location>
        <begin position="1"/>
        <end position="23"/>
    </location>
</feature>
<sequence length="205" mass="23455">MPNKRKRDNEGPEIEQPTTVNKDDEVKQNTLHSRISANGEKPIKLGLYDKAYSNIIMNALIESMPRAAMTGTVRFILWLSHVYNKTGSTSVLSKFMYNYVSHNNPFTQCTPGSEPFVLWEGFLKAYPQFAFDLAVAAGKKWKGATGPCDIEVRSEFMEEEFDLNKRWEELILQKQTKAEIEVAAKANRLRSVVQLRHLNRDKAKD</sequence>
<protein>
    <submittedName>
        <fullName evidence="2">Uncharacterized protein</fullName>
    </submittedName>
</protein>
<accession>H0ELW0</accession>
<evidence type="ECO:0000256" key="1">
    <source>
        <dbReference type="SAM" id="MobiDB-lite"/>
    </source>
</evidence>
<dbReference type="AlphaFoldDB" id="H0ELW0"/>
<dbReference type="InParanoid" id="H0ELW0"/>
<dbReference type="EMBL" id="AGUE01000080">
    <property type="protein sequence ID" value="EHL00497.1"/>
    <property type="molecule type" value="Genomic_DNA"/>
</dbReference>
<dbReference type="HOGENOM" id="CLU_084259_0_0_1"/>
<reference evidence="2 3" key="1">
    <citation type="journal article" date="2012" name="Eukaryot. Cell">
        <title>Genome sequence of the fungus Glarea lozoyensis: the first genome sequence of a species from the Helotiaceae family.</title>
        <authorList>
            <person name="Youssar L."/>
            <person name="Gruening B.A."/>
            <person name="Erxleben A."/>
            <person name="Guenther S."/>
            <person name="Huettel W."/>
        </authorList>
    </citation>
    <scope>NUCLEOTIDE SEQUENCE [LARGE SCALE GENOMIC DNA]</scope>
    <source>
        <strain evidence="3">ATCC 74030 / MF5533</strain>
    </source>
</reference>
<evidence type="ECO:0000313" key="2">
    <source>
        <dbReference type="EMBL" id="EHL00497.1"/>
    </source>
</evidence>
<proteinExistence type="predicted"/>
<organism evidence="2 3">
    <name type="scientific">Glarea lozoyensis (strain ATCC 74030 / MF5533)</name>
    <dbReference type="NCBI Taxonomy" id="1104152"/>
    <lineage>
        <taxon>Eukaryota</taxon>
        <taxon>Fungi</taxon>
        <taxon>Dikarya</taxon>
        <taxon>Ascomycota</taxon>
        <taxon>Pezizomycotina</taxon>
        <taxon>Leotiomycetes</taxon>
        <taxon>Helotiales</taxon>
        <taxon>Helotiaceae</taxon>
        <taxon>Glarea</taxon>
    </lineage>
</organism>
<dbReference type="Proteomes" id="UP000005446">
    <property type="component" value="Unassembled WGS sequence"/>
</dbReference>
<keyword evidence="3" id="KW-1185">Reference proteome</keyword>
<gene>
    <name evidence="2" type="ORF">M7I_3583</name>
</gene>